<dbReference type="GO" id="GO:0005737">
    <property type="term" value="C:cytoplasm"/>
    <property type="evidence" value="ECO:0007669"/>
    <property type="project" value="TreeGrafter"/>
</dbReference>
<proteinExistence type="predicted"/>
<name>A0AAJ5C786_9BASI</name>
<dbReference type="Pfam" id="PF24181">
    <property type="entry name" value="TPR_TTI1_C"/>
    <property type="match status" value="1"/>
</dbReference>
<dbReference type="InterPro" id="IPR057567">
    <property type="entry name" value="TPR_TTI1_C"/>
</dbReference>
<keyword evidence="4" id="KW-1185">Reference proteome</keyword>
<organism evidence="3 4">
    <name type="scientific">Melanopsichium pennsylvanicum</name>
    <dbReference type="NCBI Taxonomy" id="63383"/>
    <lineage>
        <taxon>Eukaryota</taxon>
        <taxon>Fungi</taxon>
        <taxon>Dikarya</taxon>
        <taxon>Basidiomycota</taxon>
        <taxon>Ustilaginomycotina</taxon>
        <taxon>Ustilaginomycetes</taxon>
        <taxon>Ustilaginales</taxon>
        <taxon>Ustilaginaceae</taxon>
        <taxon>Melanopsichium</taxon>
    </lineage>
</organism>
<feature type="region of interest" description="Disordered" evidence="1">
    <location>
        <begin position="1224"/>
        <end position="1250"/>
    </location>
</feature>
<gene>
    <name evidence="3" type="ORF">MEPE_04958</name>
</gene>
<dbReference type="EMBL" id="OAPG01000013">
    <property type="protein sequence ID" value="SNX86249.1"/>
    <property type="molecule type" value="Genomic_DNA"/>
</dbReference>
<dbReference type="PANTHER" id="PTHR18460">
    <property type="entry name" value="TEL2 INTERACTING PROTEIN 1 TTI1 FAMILY MEMBER"/>
    <property type="match status" value="1"/>
</dbReference>
<dbReference type="Proteomes" id="UP001294444">
    <property type="component" value="Unassembled WGS sequence"/>
</dbReference>
<feature type="domain" description="TTI1 C-terminal TPR" evidence="2">
    <location>
        <begin position="1171"/>
        <end position="1313"/>
    </location>
</feature>
<protein>
    <recommendedName>
        <fullName evidence="2">TTI1 C-terminal TPR domain-containing protein</fullName>
    </recommendedName>
</protein>
<feature type="compositionally biased region" description="Polar residues" evidence="1">
    <location>
        <begin position="887"/>
        <end position="905"/>
    </location>
</feature>
<dbReference type="SUPFAM" id="SSF48371">
    <property type="entry name" value="ARM repeat"/>
    <property type="match status" value="1"/>
</dbReference>
<feature type="region of interest" description="Disordered" evidence="1">
    <location>
        <begin position="477"/>
        <end position="498"/>
    </location>
</feature>
<comment type="caution">
    <text evidence="3">The sequence shown here is derived from an EMBL/GenBank/DDBJ whole genome shotgun (WGS) entry which is preliminary data.</text>
</comment>
<feature type="compositionally biased region" description="Basic and acidic residues" evidence="1">
    <location>
        <begin position="1234"/>
        <end position="1248"/>
    </location>
</feature>
<evidence type="ECO:0000313" key="4">
    <source>
        <dbReference type="Proteomes" id="UP001294444"/>
    </source>
</evidence>
<dbReference type="InterPro" id="IPR016024">
    <property type="entry name" value="ARM-type_fold"/>
</dbReference>
<accession>A0AAJ5C786</accession>
<evidence type="ECO:0000259" key="2">
    <source>
        <dbReference type="Pfam" id="PF24181"/>
    </source>
</evidence>
<reference evidence="3" key="1">
    <citation type="submission" date="2023-10" db="EMBL/GenBank/DDBJ databases">
        <authorList>
            <person name="Guldener U."/>
        </authorList>
    </citation>
    <scope>NUCLEOTIDE SEQUENCE</scope>
    <source>
        <strain evidence="3">Mp4</strain>
    </source>
</reference>
<sequence>MFRSAAGPFEQLGSPSGIQTPFQRLKPVCVELLSLTGRTKAAAQTHQVTACLRRLKLLLRALISGVDNLVSSSQKEDTTLASTSKLVSHASVNETALPPSLINYVFYPLSELISAAPRGIASLPDSVAELVLDVLSLLCSQWWTAWADTTQAQVGNKQWQVWCDLMILSSSVLGSPTSKDTSQKQSGRDLASDEVKLAAMRVLSELLSPRFTCAQPSNAISSPNETEWEWDGISELPSLDEAEALNDTRSTADRTTRVGLTASADLRLVYPSAGQLGYAATERVAKGAISFVLSSTFSVAESSQECVDVRTAAMSVARNALLLWIGGTCTIPSVPSHRNGKEKVWLQISPLHNAEILKMSPTSTSQDAASAQKAVAQRLRPLLPGITSSLTRLATSRLKSSEGRLKHKNTPSSVAVEAIGMLGDLFRATLSDVCLEHATTKPIPLSQTQSQKSSVISNRVTDLEDFAKISTDRDQALESQVSIAPEEHGSSQEDAGLAEEDARRALSTLAQVHLALKTFSPLTQPSLPNTSLPSSVHTSVQKSILRLAVLLLSECAGSFAWLDDQLEGMTRLNATTNNVDTCTAHTSINTLLTWIVDLASECNFDSVVKSAKTAFETLQTQFLKSNTLGSRLSDGSALWSVLIQALSSLPSATTSHNDATVSRLALRVSTALKLLTQRGTTQNSLGLTGIARLAQDIQQAVVWLIGPLKMEQLEFVQEEGDTISATWRLQPVFAGLESSTAKQLSRMFFDIGRSLAFCFIQEIKASPHKTKAKGDAGETFSVVTLLIERAARLRSVRIEVDQSIDGVARQDEARRSESLTSLVVATDMLRGVSSCLDNLELELQFASLSLGRAQASKQARKVAHKLGKKVFGLVMDMLEGDAEEAIASSTQSKDPSKASKSSLQQDNDDPYQVLSQTNSASNPNKLTEWIKGLSLAPSDISTTTPARFGPVLDLAFVHSADLSKPCTPSLAQTALAIQHRYVQAERDLDLSNALLFSLLGSASKLLGQSFRTLLLRGSYPLISGMSASSTTSSELVRQAAGASMRDIAFNTAYGDVRNCLMDHADYVLGSACQRLISGLDEELRAIAAADGKVFRSSESSLIRNGGRGRSREDMMVLPLVSAQRAPFVLVEMIRVLGSEIVPMVEDAIDEILDALDRFHQHPSICDGLLAVLDSILETMASEQNSKLHDPKVSLLSSIPAEFKRTEMEEFTAWLAARKEHDQPAFDAAPEEVDSDSKAEKKEKEDKPTKSQQVAAQILIKAISFLTHPSPILRTRVIYLLRHGIETLAPQGRTAELLPIINSAWPFIMTRLGTSYSISNPSSKQSSQMEPIIDLNRNQVGDGARQKDEKWCNKMEASFVERDPQVWVAASRFVESVAQWVPEFVGKRIIDEAWPRFEVLLRMLKLKFDPKMMRGHSNVAQPTIGSLTAGSMAEVDSKLALLDSKTHDLNHGPVKALIQDESARINVASFQTSGTHTHIQPPFILRSTSSLPAQLTMCIVTTLTTVVRHLNVRMPDEAAWAITTLPYLLDLLDSRQPPSIQRAAEQLYIELGKRNVEATMWALQCAFPKAGQAEHGRAKPCFMHHFWTRVHTETLHHVVESFNAF</sequence>
<evidence type="ECO:0000256" key="1">
    <source>
        <dbReference type="SAM" id="MobiDB-lite"/>
    </source>
</evidence>
<feature type="region of interest" description="Disordered" evidence="1">
    <location>
        <begin position="885"/>
        <end position="920"/>
    </location>
</feature>
<dbReference type="PANTHER" id="PTHR18460:SF3">
    <property type="entry name" value="TELO2-INTERACTING PROTEIN 1 HOMOLOG"/>
    <property type="match status" value="1"/>
</dbReference>
<evidence type="ECO:0000313" key="3">
    <source>
        <dbReference type="EMBL" id="SNX86249.1"/>
    </source>
</evidence>
<dbReference type="InterPro" id="IPR052587">
    <property type="entry name" value="TELO2-interacting_protein_1"/>
</dbReference>